<reference evidence="3" key="1">
    <citation type="submission" date="2020-12" db="UniProtKB">
        <authorList>
            <consortium name="WormBaseParasite"/>
        </authorList>
    </citation>
    <scope>IDENTIFICATION</scope>
    <source>
        <strain evidence="3">MHco3</strain>
    </source>
</reference>
<feature type="compositionally biased region" description="Polar residues" evidence="1">
    <location>
        <begin position="12"/>
        <end position="48"/>
    </location>
</feature>
<dbReference type="OrthoDB" id="5851708at2759"/>
<keyword evidence="2" id="KW-1185">Reference proteome</keyword>
<feature type="region of interest" description="Disordered" evidence="1">
    <location>
        <begin position="1"/>
        <end position="53"/>
    </location>
</feature>
<protein>
    <submittedName>
        <fullName evidence="3">Uncharacterized protein</fullName>
    </submittedName>
</protein>
<dbReference type="Proteomes" id="UP000025227">
    <property type="component" value="Unplaced"/>
</dbReference>
<proteinExistence type="predicted"/>
<sequence>MSSEFSHPIPMSSESSHTIPMTSVSPHTIPMSSESSHTIPMSSGSSDPKPTFGYDPYNDPFKYPCSCAIPPVLEHTPPQPLTDFTPYLPDWMYPNGAEEQPFEITEQVLEAIERNNRIADQLSPVLKYMEKMKKMRSKPSPRRKFSLAQGYPWVDRWKPKTQKPSTSGTQKKQAPK</sequence>
<accession>A0A7I4YTQ7</accession>
<dbReference type="AlphaFoldDB" id="A0A7I4YTQ7"/>
<evidence type="ECO:0000313" key="3">
    <source>
        <dbReference type="WBParaSite" id="HCON_00139440-00001"/>
    </source>
</evidence>
<feature type="compositionally biased region" description="Basic residues" evidence="1">
    <location>
        <begin position="134"/>
        <end position="145"/>
    </location>
</feature>
<feature type="region of interest" description="Disordered" evidence="1">
    <location>
        <begin position="134"/>
        <end position="176"/>
    </location>
</feature>
<evidence type="ECO:0000313" key="2">
    <source>
        <dbReference type="Proteomes" id="UP000025227"/>
    </source>
</evidence>
<evidence type="ECO:0000256" key="1">
    <source>
        <dbReference type="SAM" id="MobiDB-lite"/>
    </source>
</evidence>
<feature type="compositionally biased region" description="Polar residues" evidence="1">
    <location>
        <begin position="162"/>
        <end position="176"/>
    </location>
</feature>
<organism evidence="2 3">
    <name type="scientific">Haemonchus contortus</name>
    <name type="common">Barber pole worm</name>
    <dbReference type="NCBI Taxonomy" id="6289"/>
    <lineage>
        <taxon>Eukaryota</taxon>
        <taxon>Metazoa</taxon>
        <taxon>Ecdysozoa</taxon>
        <taxon>Nematoda</taxon>
        <taxon>Chromadorea</taxon>
        <taxon>Rhabditida</taxon>
        <taxon>Rhabditina</taxon>
        <taxon>Rhabditomorpha</taxon>
        <taxon>Strongyloidea</taxon>
        <taxon>Trichostrongylidae</taxon>
        <taxon>Haemonchus</taxon>
    </lineage>
</organism>
<dbReference type="WBParaSite" id="HCON_00139440-00001">
    <property type="protein sequence ID" value="HCON_00139440-00001"/>
    <property type="gene ID" value="HCON_00139440"/>
</dbReference>
<name>A0A7I4YTQ7_HAECO</name>